<keyword evidence="3" id="KW-1185">Reference proteome</keyword>
<protein>
    <submittedName>
        <fullName evidence="2">Uncharacterized protein</fullName>
    </submittedName>
</protein>
<accession>A0AAW1X1Y6</accession>
<comment type="caution">
    <text evidence="2">The sequence shown here is derived from an EMBL/GenBank/DDBJ whole genome shotgun (WGS) entry which is preliminary data.</text>
</comment>
<proteinExistence type="predicted"/>
<sequence length="107" mass="12161">MKRANFAAVRRLSTGRGQNADRSTNVLYRRRPVDDNADRVETIRRALPTGRGNCRPVDIEQRGSPTVRPPRRPVEPRLTFGPSLQCSHPLMLLMPLRHIARFAKPVP</sequence>
<dbReference type="Proteomes" id="UP001457282">
    <property type="component" value="Unassembled WGS sequence"/>
</dbReference>
<evidence type="ECO:0000256" key="1">
    <source>
        <dbReference type="SAM" id="MobiDB-lite"/>
    </source>
</evidence>
<organism evidence="2 3">
    <name type="scientific">Rubus argutus</name>
    <name type="common">Southern blackberry</name>
    <dbReference type="NCBI Taxonomy" id="59490"/>
    <lineage>
        <taxon>Eukaryota</taxon>
        <taxon>Viridiplantae</taxon>
        <taxon>Streptophyta</taxon>
        <taxon>Embryophyta</taxon>
        <taxon>Tracheophyta</taxon>
        <taxon>Spermatophyta</taxon>
        <taxon>Magnoliopsida</taxon>
        <taxon>eudicotyledons</taxon>
        <taxon>Gunneridae</taxon>
        <taxon>Pentapetalae</taxon>
        <taxon>rosids</taxon>
        <taxon>fabids</taxon>
        <taxon>Rosales</taxon>
        <taxon>Rosaceae</taxon>
        <taxon>Rosoideae</taxon>
        <taxon>Rosoideae incertae sedis</taxon>
        <taxon>Rubus</taxon>
    </lineage>
</organism>
<dbReference type="AlphaFoldDB" id="A0AAW1X1Y6"/>
<dbReference type="EMBL" id="JBEDUW010000005">
    <property type="protein sequence ID" value="KAK9930011.1"/>
    <property type="molecule type" value="Genomic_DNA"/>
</dbReference>
<reference evidence="2 3" key="1">
    <citation type="journal article" date="2023" name="G3 (Bethesda)">
        <title>A chromosome-length genome assembly and annotation of blackberry (Rubus argutus, cv. 'Hillquist').</title>
        <authorList>
            <person name="Bruna T."/>
            <person name="Aryal R."/>
            <person name="Dudchenko O."/>
            <person name="Sargent D.J."/>
            <person name="Mead D."/>
            <person name="Buti M."/>
            <person name="Cavallini A."/>
            <person name="Hytonen T."/>
            <person name="Andres J."/>
            <person name="Pham M."/>
            <person name="Weisz D."/>
            <person name="Mascagni F."/>
            <person name="Usai G."/>
            <person name="Natali L."/>
            <person name="Bassil N."/>
            <person name="Fernandez G.E."/>
            <person name="Lomsadze A."/>
            <person name="Armour M."/>
            <person name="Olukolu B."/>
            <person name="Poorten T."/>
            <person name="Britton C."/>
            <person name="Davik J."/>
            <person name="Ashrafi H."/>
            <person name="Aiden E.L."/>
            <person name="Borodovsky M."/>
            <person name="Worthington M."/>
        </authorList>
    </citation>
    <scope>NUCLEOTIDE SEQUENCE [LARGE SCALE GENOMIC DNA]</scope>
    <source>
        <strain evidence="2">PI 553951</strain>
    </source>
</reference>
<name>A0AAW1X1Y6_RUBAR</name>
<feature type="region of interest" description="Disordered" evidence="1">
    <location>
        <begin position="48"/>
        <end position="80"/>
    </location>
</feature>
<evidence type="ECO:0000313" key="3">
    <source>
        <dbReference type="Proteomes" id="UP001457282"/>
    </source>
</evidence>
<gene>
    <name evidence="2" type="ORF">M0R45_027071</name>
</gene>
<evidence type="ECO:0000313" key="2">
    <source>
        <dbReference type="EMBL" id="KAK9930011.1"/>
    </source>
</evidence>